<keyword evidence="6" id="KW-1185">Reference proteome</keyword>
<organism evidence="5 6">
    <name type="scientific">Ewingella americana (strain ATCC 33852 / DSM 4580 / CCUG 14506 / JCM 5911 / LMG 7869 / NCTC 12157 / CDC 1468-78)</name>
    <dbReference type="NCBI Taxonomy" id="910964"/>
    <lineage>
        <taxon>Bacteria</taxon>
        <taxon>Pseudomonadati</taxon>
        <taxon>Pseudomonadota</taxon>
        <taxon>Gammaproteobacteria</taxon>
        <taxon>Enterobacterales</taxon>
        <taxon>Yersiniaceae</taxon>
        <taxon>Ewingella</taxon>
    </lineage>
</organism>
<dbReference type="GO" id="GO:0005829">
    <property type="term" value="C:cytosol"/>
    <property type="evidence" value="ECO:0007669"/>
    <property type="project" value="TreeGrafter"/>
</dbReference>
<evidence type="ECO:0000256" key="1">
    <source>
        <dbReference type="ARBA" id="ARBA00010164"/>
    </source>
</evidence>
<dbReference type="PANTHER" id="PTHR37419">
    <property type="entry name" value="SERINE/THREONINE-PROTEIN KINASE TOXIN HIPA"/>
    <property type="match status" value="1"/>
</dbReference>
<evidence type="ECO:0000313" key="5">
    <source>
        <dbReference type="EMBL" id="KFC85718.1"/>
    </source>
</evidence>
<name>A0A085GPS3_EWIA3</name>
<dbReference type="PANTHER" id="PTHR37419:SF8">
    <property type="entry name" value="TOXIN YJJJ"/>
    <property type="match status" value="1"/>
</dbReference>
<dbReference type="InterPro" id="IPR012893">
    <property type="entry name" value="HipA-like_C"/>
</dbReference>
<dbReference type="Gene3D" id="1.10.10.10">
    <property type="entry name" value="Winged helix-like DNA-binding domain superfamily/Winged helix DNA-binding domain"/>
    <property type="match status" value="1"/>
</dbReference>
<reference evidence="5 6" key="1">
    <citation type="submission" date="2014-05" db="EMBL/GenBank/DDBJ databases">
        <title>ATOL: Assembling a taxonomically balanced genome-scale reconstruction of the evolutionary history of the Enterobacteriaceae.</title>
        <authorList>
            <person name="Plunkett G.III."/>
            <person name="Neeno-Eckwall E.C."/>
            <person name="Glasner J.D."/>
            <person name="Perna N.T."/>
        </authorList>
    </citation>
    <scope>NUCLEOTIDE SEQUENCE [LARGE SCALE GENOMIC DNA]</scope>
    <source>
        <strain evidence="5 6">ATCC 33852</strain>
    </source>
</reference>
<dbReference type="GeneID" id="78380974"/>
<comment type="caution">
    <text evidence="5">The sequence shown here is derived from an EMBL/GenBank/DDBJ whole genome shotgun (WGS) entry which is preliminary data.</text>
</comment>
<sequence>MSELADLLRQGSLTAKEIMAQIGVSQATLSRRLAEQSDVRKIGRGKSTRYALLRPVGGESEFPLYRIDTQGHAEQIGSIVSIWPAESCAFETADGQCALFDGLPWFITDMRPQGFLGRAWGRDVSALLALPEDIKLWNESQTLLALSRHGNETVGNLIVGQAAYQQWALKPDESAVAWRGKISAFEDLAQKSLAGQEVGSSAGGEQPKFSVFVEHPQKPASHVLVKFSPRDGNENTRRWGDLLRAEAHALAVLQQAGIAAARAEVYSGSHGEVFLEVERFDRLGERGRRGLASLEAVAAEFTGSHGSWVAIAEKLQQEKLISQSTLARIGELYAFGKLIANGDMHQGNLSFIDPPLLPNKFAFELSPVYDMLPMSFAPDRSGNMKRQAINIVLDPSVAKSQWLRAQRWASDFWQKVEQDEQISPEFRLIASQMLAQVAQLTANIRRLA</sequence>
<dbReference type="GO" id="GO:0004674">
    <property type="term" value="F:protein serine/threonine kinase activity"/>
    <property type="evidence" value="ECO:0007669"/>
    <property type="project" value="TreeGrafter"/>
</dbReference>
<dbReference type="OrthoDB" id="8555656at2"/>
<comment type="similarity">
    <text evidence="1">Belongs to the HipA Ser/Thr kinase family.</text>
</comment>
<dbReference type="STRING" id="910964.GEAM_0194"/>
<dbReference type="InterPro" id="IPR011991">
    <property type="entry name" value="ArsR-like_HTH"/>
</dbReference>
<evidence type="ECO:0000256" key="3">
    <source>
        <dbReference type="ARBA" id="ARBA00022777"/>
    </source>
</evidence>
<accession>A0A085GPS3</accession>
<evidence type="ECO:0000313" key="6">
    <source>
        <dbReference type="Proteomes" id="UP000028640"/>
    </source>
</evidence>
<dbReference type="NCBIfam" id="NF007297">
    <property type="entry name" value="PRK09775.1"/>
    <property type="match status" value="1"/>
</dbReference>
<gene>
    <name evidence="5" type="ORF">GEAM_0194</name>
</gene>
<dbReference type="InterPro" id="IPR036388">
    <property type="entry name" value="WH-like_DNA-bd_sf"/>
</dbReference>
<dbReference type="eggNOG" id="COG3550">
    <property type="taxonomic scope" value="Bacteria"/>
</dbReference>
<protein>
    <recommendedName>
        <fullName evidence="4">HipA-like C-terminal domain-containing protein</fullName>
    </recommendedName>
</protein>
<dbReference type="EMBL" id="JMPJ01000017">
    <property type="protein sequence ID" value="KFC85718.1"/>
    <property type="molecule type" value="Genomic_DNA"/>
</dbReference>
<keyword evidence="3" id="KW-0418">Kinase</keyword>
<dbReference type="AlphaFoldDB" id="A0A085GPS3"/>
<dbReference type="GO" id="GO:0006355">
    <property type="term" value="P:regulation of DNA-templated transcription"/>
    <property type="evidence" value="ECO:0007669"/>
    <property type="project" value="UniProtKB-ARBA"/>
</dbReference>
<evidence type="ECO:0000259" key="4">
    <source>
        <dbReference type="Pfam" id="PF07804"/>
    </source>
</evidence>
<dbReference type="CDD" id="cd00090">
    <property type="entry name" value="HTH_ARSR"/>
    <property type="match status" value="1"/>
</dbReference>
<feature type="domain" description="HipA-like C-terminal" evidence="4">
    <location>
        <begin position="200"/>
        <end position="436"/>
    </location>
</feature>
<dbReference type="Proteomes" id="UP000028640">
    <property type="component" value="Unassembled WGS sequence"/>
</dbReference>
<dbReference type="Pfam" id="PF07804">
    <property type="entry name" value="HipA_C"/>
    <property type="match status" value="1"/>
</dbReference>
<evidence type="ECO:0000256" key="2">
    <source>
        <dbReference type="ARBA" id="ARBA00022679"/>
    </source>
</evidence>
<dbReference type="RefSeq" id="WP_034786974.1">
    <property type="nucleotide sequence ID" value="NZ_JMPJ01000017.1"/>
</dbReference>
<proteinExistence type="inferred from homology"/>
<dbReference type="InterPro" id="IPR052028">
    <property type="entry name" value="HipA_Ser/Thr_kinase"/>
</dbReference>
<keyword evidence="2" id="KW-0808">Transferase</keyword>